<protein>
    <submittedName>
        <fullName evidence="3">Peptidase, M23 family</fullName>
    </submittedName>
</protein>
<name>C0E863_9FIRM</name>
<reference evidence="3 4" key="1">
    <citation type="submission" date="2009-01" db="EMBL/GenBank/DDBJ databases">
        <authorList>
            <person name="Fulton L."/>
            <person name="Clifton S."/>
            <person name="Fulton B."/>
            <person name="Xu J."/>
            <person name="Minx P."/>
            <person name="Pepin K.H."/>
            <person name="Johnson M."/>
            <person name="Bhonagiri V."/>
            <person name="Nash W.E."/>
            <person name="Mardis E.R."/>
            <person name="Wilson R.K."/>
        </authorList>
    </citation>
    <scope>NUCLEOTIDE SEQUENCE [LARGE SCALE GENOMIC DNA]</scope>
    <source>
        <strain evidence="3 4">DSM 5476</strain>
    </source>
</reference>
<sequence length="371" mass="41968">MVQLKRKNWILGGVCLLLVAAIAANFFVFANATSTRAKLESCVGDNYIKWVEFDPPYSALEKALKLDIDTYEKEPHISWIDVLAYLSASYWGEWSRYKGKDMDALAEKLANGEQIEQLAEKYEYFNYYREAYTAVLGGLVGEYQIATEESLSQPEPVYETKYGLKGYSPIAYGYSFSHYKDFGASRSYGYGRPHLGNDLMSNVGSPVMAVESGIITNLGWNQYGGWRVGIRSLDGKRYYYYAHLRKDHPYAEGITEGKLVNAGDIIGYVGMTGYSTTENVNGMKAPHLHFGLQLVFDESQLEGENEIWVDVYSLVSLLEKHKSPVLRDEGEKDYRRKYPFIDPCVEEYLQQHAEVEPGDDSTSQPETEAGT</sequence>
<evidence type="ECO:0000259" key="2">
    <source>
        <dbReference type="Pfam" id="PF01551"/>
    </source>
</evidence>
<gene>
    <name evidence="3" type="ORF">CLOSTMETH_00035</name>
</gene>
<dbReference type="CDD" id="cd12797">
    <property type="entry name" value="M23_peptidase"/>
    <property type="match status" value="1"/>
</dbReference>
<comment type="caution">
    <text evidence="3">The sequence shown here is derived from an EMBL/GenBank/DDBJ whole genome shotgun (WGS) entry which is preliminary data.</text>
</comment>
<dbReference type="SUPFAM" id="SSF51261">
    <property type="entry name" value="Duplicated hybrid motif"/>
    <property type="match status" value="1"/>
</dbReference>
<organism evidence="3 4">
    <name type="scientific">[Clostridium] methylpentosum DSM 5476</name>
    <dbReference type="NCBI Taxonomy" id="537013"/>
    <lineage>
        <taxon>Bacteria</taxon>
        <taxon>Bacillati</taxon>
        <taxon>Bacillota</taxon>
        <taxon>Clostridia</taxon>
        <taxon>Eubacteriales</taxon>
        <taxon>Oscillospiraceae</taxon>
        <taxon>Oscillospiraceae incertae sedis</taxon>
    </lineage>
</organism>
<dbReference type="Pfam" id="PF01551">
    <property type="entry name" value="Peptidase_M23"/>
    <property type="match status" value="1"/>
</dbReference>
<evidence type="ECO:0000313" key="3">
    <source>
        <dbReference type="EMBL" id="EEG32297.1"/>
    </source>
</evidence>
<dbReference type="PANTHER" id="PTHR21666:SF270">
    <property type="entry name" value="MUREIN HYDROLASE ACTIVATOR ENVC"/>
    <property type="match status" value="1"/>
</dbReference>
<dbReference type="AlphaFoldDB" id="C0E863"/>
<dbReference type="EMBL" id="ACEC01000002">
    <property type="protein sequence ID" value="EEG32297.1"/>
    <property type="molecule type" value="Genomic_DNA"/>
</dbReference>
<dbReference type="HOGENOM" id="CLU_055972_0_0_9"/>
<proteinExistence type="predicted"/>
<dbReference type="eggNOG" id="COG0739">
    <property type="taxonomic scope" value="Bacteria"/>
</dbReference>
<evidence type="ECO:0000256" key="1">
    <source>
        <dbReference type="SAM" id="MobiDB-lite"/>
    </source>
</evidence>
<feature type="domain" description="M23ase beta-sheet core" evidence="2">
    <location>
        <begin position="193"/>
        <end position="293"/>
    </location>
</feature>
<keyword evidence="4" id="KW-1185">Reference proteome</keyword>
<dbReference type="PANTHER" id="PTHR21666">
    <property type="entry name" value="PEPTIDASE-RELATED"/>
    <property type="match status" value="1"/>
</dbReference>
<reference evidence="3 4" key="2">
    <citation type="submission" date="2009-02" db="EMBL/GenBank/DDBJ databases">
        <title>Draft genome sequence of Clostridium methylpentosum (DSM 5476).</title>
        <authorList>
            <person name="Sudarsanam P."/>
            <person name="Ley R."/>
            <person name="Guruge J."/>
            <person name="Turnbaugh P.J."/>
            <person name="Mahowald M."/>
            <person name="Liep D."/>
            <person name="Gordon J."/>
        </authorList>
    </citation>
    <scope>NUCLEOTIDE SEQUENCE [LARGE SCALE GENOMIC DNA]</scope>
    <source>
        <strain evidence="3 4">DSM 5476</strain>
    </source>
</reference>
<dbReference type="GO" id="GO:0004222">
    <property type="term" value="F:metalloendopeptidase activity"/>
    <property type="evidence" value="ECO:0007669"/>
    <property type="project" value="TreeGrafter"/>
</dbReference>
<accession>C0E863</accession>
<dbReference type="InterPro" id="IPR050570">
    <property type="entry name" value="Cell_wall_metabolism_enzyme"/>
</dbReference>
<evidence type="ECO:0000313" key="4">
    <source>
        <dbReference type="Proteomes" id="UP000003340"/>
    </source>
</evidence>
<dbReference type="InterPro" id="IPR011055">
    <property type="entry name" value="Dup_hybrid_motif"/>
</dbReference>
<dbReference type="Gene3D" id="2.70.70.10">
    <property type="entry name" value="Glucose Permease (Domain IIA)"/>
    <property type="match status" value="1"/>
</dbReference>
<feature type="compositionally biased region" description="Polar residues" evidence="1">
    <location>
        <begin position="360"/>
        <end position="371"/>
    </location>
</feature>
<dbReference type="STRING" id="537013.CLOSTMETH_00035"/>
<dbReference type="InterPro" id="IPR016047">
    <property type="entry name" value="M23ase_b-sheet_dom"/>
</dbReference>
<dbReference type="Proteomes" id="UP000003340">
    <property type="component" value="Unassembled WGS sequence"/>
</dbReference>
<feature type="region of interest" description="Disordered" evidence="1">
    <location>
        <begin position="351"/>
        <end position="371"/>
    </location>
</feature>